<evidence type="ECO:0000256" key="2">
    <source>
        <dbReference type="ARBA" id="ARBA00022741"/>
    </source>
</evidence>
<proteinExistence type="predicted"/>
<comment type="caution">
    <text evidence="6">The sequence shown here is derived from an EMBL/GenBank/DDBJ whole genome shotgun (WGS) entry which is preliminary data.</text>
</comment>
<evidence type="ECO:0000313" key="6">
    <source>
        <dbReference type="EMBL" id="HJG92040.1"/>
    </source>
</evidence>
<accession>A0A921MWT3</accession>
<dbReference type="GO" id="GO:0055085">
    <property type="term" value="P:transmembrane transport"/>
    <property type="evidence" value="ECO:0007669"/>
    <property type="project" value="UniProtKB-ARBA"/>
</dbReference>
<name>A0A921MWT3_9MICO</name>
<dbReference type="Pfam" id="PF00005">
    <property type="entry name" value="ABC_tran"/>
    <property type="match status" value="1"/>
</dbReference>
<dbReference type="GO" id="GO:0015833">
    <property type="term" value="P:peptide transport"/>
    <property type="evidence" value="ECO:0007669"/>
    <property type="project" value="InterPro"/>
</dbReference>
<dbReference type="InterPro" id="IPR017871">
    <property type="entry name" value="ABC_transporter-like_CS"/>
</dbReference>
<protein>
    <submittedName>
        <fullName evidence="6">ABC transporter ATP-binding protein</fullName>
    </submittedName>
</protein>
<dbReference type="GO" id="GO:0016887">
    <property type="term" value="F:ATP hydrolysis activity"/>
    <property type="evidence" value="ECO:0007669"/>
    <property type="project" value="InterPro"/>
</dbReference>
<keyword evidence="2" id="KW-0547">Nucleotide-binding</keyword>
<organism evidence="6 7">
    <name type="scientific">Brachybacterium massiliense</name>
    <dbReference type="NCBI Taxonomy" id="1755098"/>
    <lineage>
        <taxon>Bacteria</taxon>
        <taxon>Bacillati</taxon>
        <taxon>Actinomycetota</taxon>
        <taxon>Actinomycetes</taxon>
        <taxon>Micrococcales</taxon>
        <taxon>Dermabacteraceae</taxon>
        <taxon>Brachybacterium</taxon>
    </lineage>
</organism>
<dbReference type="InterPro" id="IPR050319">
    <property type="entry name" value="ABC_transp_ATP-bind"/>
</dbReference>
<dbReference type="SMART" id="SM00382">
    <property type="entry name" value="AAA"/>
    <property type="match status" value="1"/>
</dbReference>
<dbReference type="InterPro" id="IPR013563">
    <property type="entry name" value="Oligopep_ABC_C"/>
</dbReference>
<evidence type="ECO:0000256" key="1">
    <source>
        <dbReference type="ARBA" id="ARBA00022448"/>
    </source>
</evidence>
<dbReference type="AlphaFoldDB" id="A0A921MWT3"/>
<dbReference type="EMBL" id="DYUE01000229">
    <property type="protein sequence ID" value="HJG92040.1"/>
    <property type="molecule type" value="Genomic_DNA"/>
</dbReference>
<feature type="region of interest" description="Disordered" evidence="4">
    <location>
        <begin position="1"/>
        <end position="20"/>
    </location>
</feature>
<dbReference type="SUPFAM" id="SSF52540">
    <property type="entry name" value="P-loop containing nucleoside triphosphate hydrolases"/>
    <property type="match status" value="1"/>
</dbReference>
<dbReference type="PROSITE" id="PS50893">
    <property type="entry name" value="ABC_TRANSPORTER_2"/>
    <property type="match status" value="1"/>
</dbReference>
<keyword evidence="3 6" id="KW-0067">ATP-binding</keyword>
<dbReference type="CDD" id="cd03257">
    <property type="entry name" value="ABC_NikE_OppD_transporters"/>
    <property type="match status" value="1"/>
</dbReference>
<dbReference type="PANTHER" id="PTHR43776:SF8">
    <property type="entry name" value="ABC TRANSPORTER, ATP-BINDING PROTEIN"/>
    <property type="match status" value="1"/>
</dbReference>
<feature type="domain" description="ABC transporter" evidence="5">
    <location>
        <begin position="25"/>
        <end position="272"/>
    </location>
</feature>
<dbReference type="PANTHER" id="PTHR43776">
    <property type="entry name" value="TRANSPORT ATP-BINDING PROTEIN"/>
    <property type="match status" value="1"/>
</dbReference>
<dbReference type="Pfam" id="PF08352">
    <property type="entry name" value="oligo_HPY"/>
    <property type="match status" value="1"/>
</dbReference>
<dbReference type="GO" id="GO:0005524">
    <property type="term" value="F:ATP binding"/>
    <property type="evidence" value="ECO:0007669"/>
    <property type="project" value="UniProtKB-KW"/>
</dbReference>
<reference evidence="6" key="1">
    <citation type="journal article" date="2021" name="PeerJ">
        <title>Extensive microbial diversity within the chicken gut microbiome revealed by metagenomics and culture.</title>
        <authorList>
            <person name="Gilroy R."/>
            <person name="Ravi A."/>
            <person name="Getino M."/>
            <person name="Pursley I."/>
            <person name="Horton D.L."/>
            <person name="Alikhan N.F."/>
            <person name="Baker D."/>
            <person name="Gharbi K."/>
            <person name="Hall N."/>
            <person name="Watson M."/>
            <person name="Adriaenssens E.M."/>
            <person name="Foster-Nyarko E."/>
            <person name="Jarju S."/>
            <person name="Secka A."/>
            <person name="Antonio M."/>
            <person name="Oren A."/>
            <person name="Chaudhuri R.R."/>
            <person name="La Ragione R."/>
            <person name="Hildebrand F."/>
            <person name="Pallen M.J."/>
        </authorList>
    </citation>
    <scope>NUCLEOTIDE SEQUENCE</scope>
    <source>
        <strain evidence="6">ChiGjej5B5-22894</strain>
    </source>
</reference>
<feature type="compositionally biased region" description="Low complexity" evidence="4">
    <location>
        <begin position="1"/>
        <end position="17"/>
    </location>
</feature>
<dbReference type="PROSITE" id="PS00211">
    <property type="entry name" value="ABC_TRANSPORTER_1"/>
    <property type="match status" value="1"/>
</dbReference>
<evidence type="ECO:0000256" key="3">
    <source>
        <dbReference type="ARBA" id="ARBA00022840"/>
    </source>
</evidence>
<evidence type="ECO:0000313" key="7">
    <source>
        <dbReference type="Proteomes" id="UP000742460"/>
    </source>
</evidence>
<gene>
    <name evidence="6" type="ORF">K8V81_09995</name>
</gene>
<evidence type="ECO:0000256" key="4">
    <source>
        <dbReference type="SAM" id="MobiDB-lite"/>
    </source>
</evidence>
<dbReference type="Proteomes" id="UP000742460">
    <property type="component" value="Unassembled WGS sequence"/>
</dbReference>
<keyword evidence="1" id="KW-0813">Transport</keyword>
<dbReference type="NCBIfam" id="TIGR01727">
    <property type="entry name" value="oligo_HPY"/>
    <property type="match status" value="1"/>
</dbReference>
<dbReference type="InterPro" id="IPR003439">
    <property type="entry name" value="ABC_transporter-like_ATP-bd"/>
</dbReference>
<dbReference type="InterPro" id="IPR003593">
    <property type="entry name" value="AAA+_ATPase"/>
</dbReference>
<evidence type="ECO:0000259" key="5">
    <source>
        <dbReference type="PROSITE" id="PS50893"/>
    </source>
</evidence>
<dbReference type="Gene3D" id="3.40.50.300">
    <property type="entry name" value="P-loop containing nucleotide triphosphate hydrolases"/>
    <property type="match status" value="1"/>
</dbReference>
<dbReference type="InterPro" id="IPR027417">
    <property type="entry name" value="P-loop_NTPase"/>
</dbReference>
<reference evidence="6" key="2">
    <citation type="submission" date="2021-09" db="EMBL/GenBank/DDBJ databases">
        <authorList>
            <person name="Gilroy R."/>
        </authorList>
    </citation>
    <scope>NUCLEOTIDE SEQUENCE</scope>
    <source>
        <strain evidence="6">ChiGjej5B5-22894</strain>
    </source>
</reference>
<sequence>MSTSSTRADARSRTGAAERPPVFETRGLEVHFRVDGDDGKVTVRALDGIDFRLHQGEIAALVGESGSGKTTLARVFSLIHKPTGGEVLVGGEPLKKAARDERRYYRDVQLIFQDPFASLNALKKIRHIVERPVRIHRIASGRRAVAQKVAELLERVNLTPASRYIDRYPTDLSGGQRQRVAIAKSLAVSPKVLLADEPTSMLDASIRLEVLNLLSDLRESEDLAVLYITHDIASARYVSDRIHVMYGGRIIESGPTEQIVSDPVHPYTRLLIDSAPDPAHFKGSGHSAALSSSTAAPVDNSVEVVGCRFANRCPLVRPECTSAPIPRSIGPDGREVLCVLADERDGFTPTTPTLAAPAAR</sequence>